<feature type="transmembrane region" description="Helical" evidence="2">
    <location>
        <begin position="33"/>
        <end position="54"/>
    </location>
</feature>
<reference evidence="3 4" key="1">
    <citation type="journal article" date="2012" name="Appl. Environ. Microbiol.">
        <title>Short-read sequencing for genomic analysis of the brown rot fungus Fibroporia radiculosa.</title>
        <authorList>
            <person name="Tang J.D."/>
            <person name="Perkins A.D."/>
            <person name="Sonstegard T.S."/>
            <person name="Schroeder S.G."/>
            <person name="Burgess S.C."/>
            <person name="Diehl S.V."/>
        </authorList>
    </citation>
    <scope>NUCLEOTIDE SEQUENCE [LARGE SCALE GENOMIC DNA]</scope>
    <source>
        <strain evidence="3 4">TFFH 294</strain>
    </source>
</reference>
<dbReference type="HOGENOM" id="CLU_097608_0_0_1"/>
<sequence>MSSTTSSGSSQTASPSPSTSSSPSIFSASGTPAFILAFLAIGLFVGGMLAMFALRRRLISRGVRAWFSSDLSVDPGAGNERTKRKKDFGKRPELWDIYAREKCVKDGMWKEVMPISAKFIPSYTSEQPQEFLPPVEQHRNLWLPQRLDALKFFHRSPTTSVPQIAIPSRPSHLEITVAVSMPIHKHSESDQFDFTFGSAKIPLKDEFMDFANGQLEGKEVEGQ</sequence>
<dbReference type="RefSeq" id="XP_012179920.1">
    <property type="nucleotide sequence ID" value="XM_012324530.1"/>
</dbReference>
<proteinExistence type="predicted"/>
<name>J4HVA9_9APHY</name>
<keyword evidence="2" id="KW-1133">Transmembrane helix</keyword>
<evidence type="ECO:0000313" key="4">
    <source>
        <dbReference type="Proteomes" id="UP000006352"/>
    </source>
</evidence>
<keyword evidence="4" id="KW-1185">Reference proteome</keyword>
<dbReference type="OrthoDB" id="2755869at2759"/>
<dbReference type="InParanoid" id="J4HVA9"/>
<feature type="region of interest" description="Disordered" evidence="1">
    <location>
        <begin position="1"/>
        <end position="22"/>
    </location>
</feature>
<evidence type="ECO:0000256" key="2">
    <source>
        <dbReference type="SAM" id="Phobius"/>
    </source>
</evidence>
<keyword evidence="2" id="KW-0812">Transmembrane</keyword>
<evidence type="ECO:0000313" key="3">
    <source>
        <dbReference type="EMBL" id="CCM00637.1"/>
    </source>
</evidence>
<dbReference type="GeneID" id="24095548"/>
<keyword evidence="2" id="KW-0472">Membrane</keyword>
<gene>
    <name evidence="3" type="ORF">FIBRA_02674</name>
</gene>
<dbReference type="AlphaFoldDB" id="J4HVA9"/>
<protein>
    <submittedName>
        <fullName evidence="3">Uncharacterized protein</fullName>
    </submittedName>
</protein>
<evidence type="ECO:0000256" key="1">
    <source>
        <dbReference type="SAM" id="MobiDB-lite"/>
    </source>
</evidence>
<dbReference type="EMBL" id="HE796996">
    <property type="protein sequence ID" value="CCM00637.1"/>
    <property type="molecule type" value="Genomic_DNA"/>
</dbReference>
<dbReference type="Proteomes" id="UP000006352">
    <property type="component" value="Unassembled WGS sequence"/>
</dbReference>
<accession>J4HVA9</accession>
<organism evidence="3 4">
    <name type="scientific">Fibroporia radiculosa</name>
    <dbReference type="NCBI Taxonomy" id="599839"/>
    <lineage>
        <taxon>Eukaryota</taxon>
        <taxon>Fungi</taxon>
        <taxon>Dikarya</taxon>
        <taxon>Basidiomycota</taxon>
        <taxon>Agaricomycotina</taxon>
        <taxon>Agaricomycetes</taxon>
        <taxon>Polyporales</taxon>
        <taxon>Fibroporiaceae</taxon>
        <taxon>Fibroporia</taxon>
    </lineage>
</organism>